<sequence>MTDTATNITPSPYQTELMVAALKDRAHRLPSDAKAATLDLMLRRQWIREHRADGRLLGTGTGPTGPAGPTHFRLSHAGVRTAKSHQWIQLTRTHTIGTIAAYHPARAKRHQDIVAVQSRPDSDGHVKVLSGRLRRLITVALTDLRPAPPAALAPGELTDTWAVMDQDGTWLLLVEGTSYSAARRAARHAAAHAPEAKSRSLRGVDFLYRRLRSSEIPVTFAELHAAAVRSA</sequence>
<reference evidence="1 2" key="1">
    <citation type="submission" date="2023-03" db="EMBL/GenBank/DDBJ databases">
        <title>Draft genome sequence of Streptomyces sp. K1PA1 isolated from peat swamp forest in Thailand.</title>
        <authorList>
            <person name="Klaysubun C."/>
            <person name="Duangmal K."/>
        </authorList>
    </citation>
    <scope>NUCLEOTIDE SEQUENCE [LARGE SCALE GENOMIC DNA]</scope>
    <source>
        <strain evidence="1 2">K1PA1</strain>
    </source>
</reference>
<name>A0ABT6AFJ8_9ACTN</name>
<gene>
    <name evidence="1" type="ORF">P3H78_32435</name>
</gene>
<proteinExistence type="predicted"/>
<comment type="caution">
    <text evidence="1">The sequence shown here is derived from an EMBL/GenBank/DDBJ whole genome shotgun (WGS) entry which is preliminary data.</text>
</comment>
<evidence type="ECO:0000313" key="1">
    <source>
        <dbReference type="EMBL" id="MDF3303232.1"/>
    </source>
</evidence>
<organism evidence="1 2">
    <name type="scientific">Streptomyces tropicalis</name>
    <dbReference type="NCBI Taxonomy" id="3034234"/>
    <lineage>
        <taxon>Bacteria</taxon>
        <taxon>Bacillati</taxon>
        <taxon>Actinomycetota</taxon>
        <taxon>Actinomycetes</taxon>
        <taxon>Kitasatosporales</taxon>
        <taxon>Streptomycetaceae</taxon>
        <taxon>Streptomyces</taxon>
    </lineage>
</organism>
<dbReference type="Proteomes" id="UP001221150">
    <property type="component" value="Unassembled WGS sequence"/>
</dbReference>
<accession>A0ABT6AFJ8</accession>
<keyword evidence="2" id="KW-1185">Reference proteome</keyword>
<evidence type="ECO:0000313" key="2">
    <source>
        <dbReference type="Proteomes" id="UP001221150"/>
    </source>
</evidence>
<dbReference type="EMBL" id="JARJBB010000052">
    <property type="protein sequence ID" value="MDF3303232.1"/>
    <property type="molecule type" value="Genomic_DNA"/>
</dbReference>
<dbReference type="RefSeq" id="WP_276112769.1">
    <property type="nucleotide sequence ID" value="NZ_JARJBB010000052.1"/>
</dbReference>
<protein>
    <submittedName>
        <fullName evidence="1">Uncharacterized protein</fullName>
    </submittedName>
</protein>